<feature type="compositionally biased region" description="Basic and acidic residues" evidence="2">
    <location>
        <begin position="272"/>
        <end position="290"/>
    </location>
</feature>
<evidence type="ECO:0000256" key="2">
    <source>
        <dbReference type="SAM" id="MobiDB-lite"/>
    </source>
</evidence>
<gene>
    <name evidence="3" type="ORF">RNJ44_02064</name>
</gene>
<dbReference type="Proteomes" id="UP001623330">
    <property type="component" value="Unassembled WGS sequence"/>
</dbReference>
<feature type="region of interest" description="Disordered" evidence="2">
    <location>
        <begin position="236"/>
        <end position="310"/>
    </location>
</feature>
<keyword evidence="1" id="KW-0175">Coiled coil</keyword>
<sequence length="348" mass="39580">MNILIGSKSRQNLISECDDYKELLNLPNIGNSQELTYKSIFRAVSGEITQVRADIVKVNEHILRDIDEELRQTEKIEKKLKNSFKSINQHYLKLVKHRDHFGTENSSVLLRRFEEQVNRLESNTKSAENNLDMVLKNMVAFDITLPEDERLFGSSTMTKRHYPLLYDLMQEKYGGMYNNDPESIPKGTTTPTNDKKKSSSIKTDTSLIDTINLTHHNNDDTNDEILDEILDENPVKKLDRTNSDGSFAVNVSGTTSNNESPIDNKTIQPQLQEHDKNTIEDTKNNDDIHSSEITTQNSASISSKSSARNPTRILRRLSKPALASTTIQTVNVFAKDSYKPERNGELHI</sequence>
<evidence type="ECO:0000256" key="1">
    <source>
        <dbReference type="SAM" id="Coils"/>
    </source>
</evidence>
<protein>
    <submittedName>
        <fullName evidence="3">Biogenesis of lysosome-related organelles complex 1 subunit VAB2</fullName>
    </submittedName>
</protein>
<feature type="coiled-coil region" evidence="1">
    <location>
        <begin position="110"/>
        <end position="137"/>
    </location>
</feature>
<comment type="caution">
    <text evidence="3">The sequence shown here is derived from an EMBL/GenBank/DDBJ whole genome shotgun (WGS) entry which is preliminary data.</text>
</comment>
<dbReference type="EMBL" id="JBEVYD010000012">
    <property type="protein sequence ID" value="KAL3228977.1"/>
    <property type="molecule type" value="Genomic_DNA"/>
</dbReference>
<feature type="compositionally biased region" description="Polar residues" evidence="2">
    <location>
        <begin position="243"/>
        <end position="271"/>
    </location>
</feature>
<proteinExistence type="predicted"/>
<accession>A0ABR4NMD8</accession>
<evidence type="ECO:0000313" key="3">
    <source>
        <dbReference type="EMBL" id="KAL3228977.1"/>
    </source>
</evidence>
<name>A0ABR4NMD8_9SACH</name>
<evidence type="ECO:0000313" key="4">
    <source>
        <dbReference type="Proteomes" id="UP001623330"/>
    </source>
</evidence>
<organism evidence="3 4">
    <name type="scientific">Nakaseomyces bracarensis</name>
    <dbReference type="NCBI Taxonomy" id="273131"/>
    <lineage>
        <taxon>Eukaryota</taxon>
        <taxon>Fungi</taxon>
        <taxon>Dikarya</taxon>
        <taxon>Ascomycota</taxon>
        <taxon>Saccharomycotina</taxon>
        <taxon>Saccharomycetes</taxon>
        <taxon>Saccharomycetales</taxon>
        <taxon>Saccharomycetaceae</taxon>
        <taxon>Nakaseomyces</taxon>
    </lineage>
</organism>
<feature type="compositionally biased region" description="Low complexity" evidence="2">
    <location>
        <begin position="298"/>
        <end position="307"/>
    </location>
</feature>
<reference evidence="3 4" key="1">
    <citation type="submission" date="2024-05" db="EMBL/GenBank/DDBJ databases">
        <title>Long read based assembly of the Candida bracarensis genome reveals expanded adhesin content.</title>
        <authorList>
            <person name="Marcet-Houben M."/>
            <person name="Ksiezopolska E."/>
            <person name="Gabaldon T."/>
        </authorList>
    </citation>
    <scope>NUCLEOTIDE SEQUENCE [LARGE SCALE GENOMIC DNA]</scope>
    <source>
        <strain evidence="3 4">CBM6</strain>
    </source>
</reference>
<feature type="region of interest" description="Disordered" evidence="2">
    <location>
        <begin position="177"/>
        <end position="202"/>
    </location>
</feature>
<keyword evidence="4" id="KW-1185">Reference proteome</keyword>